<dbReference type="Pfam" id="PF00300">
    <property type="entry name" value="His_Phos_1"/>
    <property type="match status" value="1"/>
</dbReference>
<evidence type="ECO:0000313" key="2">
    <source>
        <dbReference type="Proteomes" id="UP000501568"/>
    </source>
</evidence>
<proteinExistence type="predicted"/>
<dbReference type="EMBL" id="CP049109">
    <property type="protein sequence ID" value="QIG79061.1"/>
    <property type="molecule type" value="Genomic_DNA"/>
</dbReference>
<dbReference type="InterPro" id="IPR029033">
    <property type="entry name" value="His_PPase_superfam"/>
</dbReference>
<name>A0A6G6Y2J1_9SPHN</name>
<dbReference type="RefSeq" id="WP_165326063.1">
    <property type="nucleotide sequence ID" value="NZ_CP049109.1"/>
</dbReference>
<dbReference type="SUPFAM" id="SSF53254">
    <property type="entry name" value="Phosphoglycerate mutase-like"/>
    <property type="match status" value="1"/>
</dbReference>
<dbReference type="Gene3D" id="3.40.50.1240">
    <property type="entry name" value="Phosphoglycerate mutase-like"/>
    <property type="match status" value="1"/>
</dbReference>
<dbReference type="AlphaFoldDB" id="A0A6G6Y2J1"/>
<organism evidence="1 2">
    <name type="scientific">Stakelama tenebrarum</name>
    <dbReference type="NCBI Taxonomy" id="2711215"/>
    <lineage>
        <taxon>Bacteria</taxon>
        <taxon>Pseudomonadati</taxon>
        <taxon>Pseudomonadota</taxon>
        <taxon>Alphaproteobacteria</taxon>
        <taxon>Sphingomonadales</taxon>
        <taxon>Sphingomonadaceae</taxon>
        <taxon>Stakelama</taxon>
    </lineage>
</organism>
<dbReference type="InterPro" id="IPR013078">
    <property type="entry name" value="His_Pase_superF_clade-1"/>
</dbReference>
<keyword evidence="2" id="KW-1185">Reference proteome</keyword>
<accession>A0A6G6Y2J1</accession>
<sequence>MSGFALHLLRHGEAAGAGCLLGHGDGPPLKSGVRACLERAAGLDIRQVLASDLSRAAEPARRIATAARLPLRIDPRWRELDFGQWDGQSASDIDPVALGAFWKDPDASPPPGGERWSALRGRVTAALADITGPTLVVAHAGSVRAALSCLLDLSHRQCWSIALPYGALISLVIRNDGAQRSAQITGLVT</sequence>
<gene>
    <name evidence="1" type="ORF">G5C33_04190</name>
</gene>
<evidence type="ECO:0000313" key="1">
    <source>
        <dbReference type="EMBL" id="QIG79061.1"/>
    </source>
</evidence>
<dbReference type="Proteomes" id="UP000501568">
    <property type="component" value="Chromosome"/>
</dbReference>
<protein>
    <submittedName>
        <fullName evidence="1">Histidine phosphatase family protein</fullName>
    </submittedName>
</protein>
<reference evidence="1 2" key="1">
    <citation type="submission" date="2020-02" db="EMBL/GenBank/DDBJ databases">
        <authorList>
            <person name="Zheng R.K."/>
            <person name="Sun C.M."/>
        </authorList>
    </citation>
    <scope>NUCLEOTIDE SEQUENCE [LARGE SCALE GENOMIC DNA]</scope>
    <source>
        <strain evidence="2">zrk23</strain>
    </source>
</reference>
<dbReference type="KEGG" id="spzr:G5C33_04190"/>
<dbReference type="CDD" id="cd07067">
    <property type="entry name" value="HP_PGM_like"/>
    <property type="match status" value="1"/>
</dbReference>